<accession>A0A9P8RGI6</accession>
<proteinExistence type="predicted"/>
<dbReference type="GeneID" id="70138244"/>
<dbReference type="OrthoDB" id="5355528at2759"/>
<evidence type="ECO:0000313" key="2">
    <source>
        <dbReference type="Proteomes" id="UP000758603"/>
    </source>
</evidence>
<sequence length="315" mass="34784">MSPKLERAKEVIELQFSHEILLKHREHRLVSQELAKCQVALEQLRRCHLIPYLVNVPTPERMLNVTNGQGPALQANMSVQVPQWAPAFGVVDGPYARHLAKWLIPDPKFDGIPAPTLVQPENTRTWNSVDARLGRNSTDKAGVARNRGRRTRGLAGQKLQALPYDYSQPRGKAGPCILKRTSDGKIIKSHEEAAIACGHSINRDKAGGIAGVQPSVVHPAPIPTGPAHIFAHGDAMTYLNACFSVTKRIDDLLESSLSDAPNLAELAKKKGLDINITELVREAKTKVEWDFLLSLDDKMDDRKDDFPDGEIDPVD</sequence>
<name>A0A9P8RGI6_9PEZI</name>
<organism evidence="1 2">
    <name type="scientific">Truncatella angustata</name>
    <dbReference type="NCBI Taxonomy" id="152316"/>
    <lineage>
        <taxon>Eukaryota</taxon>
        <taxon>Fungi</taxon>
        <taxon>Dikarya</taxon>
        <taxon>Ascomycota</taxon>
        <taxon>Pezizomycotina</taxon>
        <taxon>Sordariomycetes</taxon>
        <taxon>Xylariomycetidae</taxon>
        <taxon>Amphisphaeriales</taxon>
        <taxon>Sporocadaceae</taxon>
        <taxon>Truncatella</taxon>
    </lineage>
</organism>
<evidence type="ECO:0000313" key="1">
    <source>
        <dbReference type="EMBL" id="KAH6645594.1"/>
    </source>
</evidence>
<dbReference type="Proteomes" id="UP000758603">
    <property type="component" value="Unassembled WGS sequence"/>
</dbReference>
<dbReference type="AlphaFoldDB" id="A0A9P8RGI6"/>
<dbReference type="EMBL" id="JAGPXC010000011">
    <property type="protein sequence ID" value="KAH6645594.1"/>
    <property type="molecule type" value="Genomic_DNA"/>
</dbReference>
<keyword evidence="2" id="KW-1185">Reference proteome</keyword>
<protein>
    <submittedName>
        <fullName evidence="1">Uncharacterized protein</fullName>
    </submittedName>
</protein>
<comment type="caution">
    <text evidence="1">The sequence shown here is derived from an EMBL/GenBank/DDBJ whole genome shotgun (WGS) entry which is preliminary data.</text>
</comment>
<dbReference type="RefSeq" id="XP_045952108.1">
    <property type="nucleotide sequence ID" value="XM_046109353.1"/>
</dbReference>
<reference evidence="1" key="1">
    <citation type="journal article" date="2021" name="Nat. Commun.">
        <title>Genetic determinants of endophytism in the Arabidopsis root mycobiome.</title>
        <authorList>
            <person name="Mesny F."/>
            <person name="Miyauchi S."/>
            <person name="Thiergart T."/>
            <person name="Pickel B."/>
            <person name="Atanasova L."/>
            <person name="Karlsson M."/>
            <person name="Huettel B."/>
            <person name="Barry K.W."/>
            <person name="Haridas S."/>
            <person name="Chen C."/>
            <person name="Bauer D."/>
            <person name="Andreopoulos W."/>
            <person name="Pangilinan J."/>
            <person name="LaButti K."/>
            <person name="Riley R."/>
            <person name="Lipzen A."/>
            <person name="Clum A."/>
            <person name="Drula E."/>
            <person name="Henrissat B."/>
            <person name="Kohler A."/>
            <person name="Grigoriev I.V."/>
            <person name="Martin F.M."/>
            <person name="Hacquard S."/>
        </authorList>
    </citation>
    <scope>NUCLEOTIDE SEQUENCE</scope>
    <source>
        <strain evidence="1">MPI-SDFR-AT-0073</strain>
    </source>
</reference>
<gene>
    <name evidence="1" type="ORF">BKA67DRAFT_696604</name>
</gene>